<keyword evidence="11 13" id="KW-0472">Membrane</keyword>
<feature type="transmembrane region" description="Helical" evidence="13">
    <location>
        <begin position="49"/>
        <end position="71"/>
    </location>
</feature>
<sequence length="159" mass="17163">MAEKSGYSGLQIGLHWLIAGLILFNWFTGEGVGRVLRQLRGGATDVETPLHVWVGVAVLVLVLLRVVVRLLQGGPQPPGRLGSAAVLLAKGGHLLLYVLMIGVPLGGALVWYLGITSLGDMHELAGNVLFFVALAHAAIALFHQYVLKDRLLLRMMRPE</sequence>
<evidence type="ECO:0000256" key="2">
    <source>
        <dbReference type="ARBA" id="ARBA00004651"/>
    </source>
</evidence>
<dbReference type="PANTHER" id="PTHR30529">
    <property type="entry name" value="CYTOCHROME B561"/>
    <property type="match status" value="1"/>
</dbReference>
<keyword evidence="3" id="KW-0813">Transport</keyword>
<evidence type="ECO:0000256" key="10">
    <source>
        <dbReference type="ARBA" id="ARBA00023004"/>
    </source>
</evidence>
<protein>
    <submittedName>
        <fullName evidence="15">Cytochrome b/b6 domain-containing protein</fullName>
    </submittedName>
</protein>
<keyword evidence="4" id="KW-1003">Cell membrane</keyword>
<evidence type="ECO:0000256" key="11">
    <source>
        <dbReference type="ARBA" id="ARBA00023136"/>
    </source>
</evidence>
<feature type="transmembrane region" description="Helical" evidence="13">
    <location>
        <begin position="12"/>
        <end position="29"/>
    </location>
</feature>
<dbReference type="GO" id="GO:0005886">
    <property type="term" value="C:plasma membrane"/>
    <property type="evidence" value="ECO:0007669"/>
    <property type="project" value="UniProtKB-SubCell"/>
</dbReference>
<dbReference type="Proteomes" id="UP000826300">
    <property type="component" value="Chromosome"/>
</dbReference>
<reference evidence="15" key="1">
    <citation type="submission" date="2021-02" db="EMBL/GenBank/DDBJ databases">
        <title>Rhodobacter shimadae sp. nov., an aerobic anoxygenic phototrophic bacterium isolated from a hot spring.</title>
        <authorList>
            <person name="Muramatsu S."/>
            <person name="Haruta S."/>
            <person name="Hirose S."/>
            <person name="Hanada S."/>
        </authorList>
    </citation>
    <scope>NUCLEOTIDE SEQUENCE</scope>
    <source>
        <strain evidence="15">N10</strain>
    </source>
</reference>
<keyword evidence="6 13" id="KW-0812">Transmembrane</keyword>
<evidence type="ECO:0000313" key="15">
    <source>
        <dbReference type="EMBL" id="QYZ70193.1"/>
    </source>
</evidence>
<comment type="subcellular location">
    <subcellularLocation>
        <location evidence="2">Cell membrane</location>
        <topology evidence="2">Multi-pass membrane protein</topology>
    </subcellularLocation>
</comment>
<gene>
    <name evidence="15" type="ORF">JO391_01255</name>
</gene>
<keyword evidence="16" id="KW-1185">Reference proteome</keyword>
<dbReference type="InterPro" id="IPR052168">
    <property type="entry name" value="Cytochrome_b561_oxidase"/>
</dbReference>
<feature type="domain" description="Cytochrome b561 bacterial/Ni-hydrogenase" evidence="14">
    <location>
        <begin position="7"/>
        <end position="157"/>
    </location>
</feature>
<evidence type="ECO:0000256" key="8">
    <source>
        <dbReference type="ARBA" id="ARBA00022982"/>
    </source>
</evidence>
<keyword evidence="8" id="KW-0249">Electron transport</keyword>
<dbReference type="KEGG" id="nsm:JO391_01255"/>
<evidence type="ECO:0000256" key="13">
    <source>
        <dbReference type="SAM" id="Phobius"/>
    </source>
</evidence>
<evidence type="ECO:0000256" key="1">
    <source>
        <dbReference type="ARBA" id="ARBA00001970"/>
    </source>
</evidence>
<feature type="transmembrane region" description="Helical" evidence="13">
    <location>
        <begin position="92"/>
        <end position="112"/>
    </location>
</feature>
<evidence type="ECO:0000256" key="9">
    <source>
        <dbReference type="ARBA" id="ARBA00022989"/>
    </source>
</evidence>
<feature type="transmembrane region" description="Helical" evidence="13">
    <location>
        <begin position="124"/>
        <end position="147"/>
    </location>
</feature>
<dbReference type="Pfam" id="PF01292">
    <property type="entry name" value="Ni_hydr_CYTB"/>
    <property type="match status" value="1"/>
</dbReference>
<dbReference type="EMBL" id="CP069370">
    <property type="protein sequence ID" value="QYZ70193.1"/>
    <property type="molecule type" value="Genomic_DNA"/>
</dbReference>
<evidence type="ECO:0000313" key="16">
    <source>
        <dbReference type="Proteomes" id="UP000826300"/>
    </source>
</evidence>
<comment type="similarity">
    <text evidence="12">Belongs to the cytochrome b561 family.</text>
</comment>
<dbReference type="GO" id="GO:0020037">
    <property type="term" value="F:heme binding"/>
    <property type="evidence" value="ECO:0007669"/>
    <property type="project" value="TreeGrafter"/>
</dbReference>
<dbReference type="RefSeq" id="WP_220662409.1">
    <property type="nucleotide sequence ID" value="NZ_CP069370.1"/>
</dbReference>
<dbReference type="GO" id="GO:0046872">
    <property type="term" value="F:metal ion binding"/>
    <property type="evidence" value="ECO:0007669"/>
    <property type="project" value="UniProtKB-KW"/>
</dbReference>
<proteinExistence type="inferred from homology"/>
<evidence type="ECO:0000256" key="7">
    <source>
        <dbReference type="ARBA" id="ARBA00022723"/>
    </source>
</evidence>
<evidence type="ECO:0000259" key="14">
    <source>
        <dbReference type="Pfam" id="PF01292"/>
    </source>
</evidence>
<dbReference type="InterPro" id="IPR016174">
    <property type="entry name" value="Di-haem_cyt_TM"/>
</dbReference>
<evidence type="ECO:0000256" key="12">
    <source>
        <dbReference type="ARBA" id="ARBA00037975"/>
    </source>
</evidence>
<keyword evidence="7" id="KW-0479">Metal-binding</keyword>
<dbReference type="AlphaFoldDB" id="A0A8G0ZWV9"/>
<evidence type="ECO:0000256" key="3">
    <source>
        <dbReference type="ARBA" id="ARBA00022448"/>
    </source>
</evidence>
<dbReference type="PANTHER" id="PTHR30529:SF7">
    <property type="entry name" value="CYTOCHROME B561 BACTERIAL_NI-HYDROGENASE DOMAIN-CONTAINING PROTEIN"/>
    <property type="match status" value="1"/>
</dbReference>
<accession>A0A8G0ZWV9</accession>
<dbReference type="SUPFAM" id="SSF81342">
    <property type="entry name" value="Transmembrane di-heme cytochromes"/>
    <property type="match status" value="1"/>
</dbReference>
<name>A0A8G0ZWV9_9RHOB</name>
<dbReference type="GO" id="GO:0009055">
    <property type="term" value="F:electron transfer activity"/>
    <property type="evidence" value="ECO:0007669"/>
    <property type="project" value="InterPro"/>
</dbReference>
<dbReference type="InterPro" id="IPR011577">
    <property type="entry name" value="Cyt_b561_bac/Ni-Hgenase"/>
</dbReference>
<keyword evidence="9 13" id="KW-1133">Transmembrane helix</keyword>
<keyword evidence="10" id="KW-0408">Iron</keyword>
<organism evidence="15 16">
    <name type="scientific">Neotabrizicola shimadae</name>
    <dbReference type="NCBI Taxonomy" id="2807096"/>
    <lineage>
        <taxon>Bacteria</taxon>
        <taxon>Pseudomonadati</taxon>
        <taxon>Pseudomonadota</taxon>
        <taxon>Alphaproteobacteria</taxon>
        <taxon>Rhodobacterales</taxon>
        <taxon>Paracoccaceae</taxon>
        <taxon>Neotabrizicola</taxon>
    </lineage>
</organism>
<keyword evidence="5" id="KW-0349">Heme</keyword>
<dbReference type="GO" id="GO:0022904">
    <property type="term" value="P:respiratory electron transport chain"/>
    <property type="evidence" value="ECO:0007669"/>
    <property type="project" value="InterPro"/>
</dbReference>
<evidence type="ECO:0000256" key="5">
    <source>
        <dbReference type="ARBA" id="ARBA00022617"/>
    </source>
</evidence>
<evidence type="ECO:0000256" key="6">
    <source>
        <dbReference type="ARBA" id="ARBA00022692"/>
    </source>
</evidence>
<comment type="cofactor">
    <cofactor evidence="1">
        <name>heme b</name>
        <dbReference type="ChEBI" id="CHEBI:60344"/>
    </cofactor>
</comment>
<evidence type="ECO:0000256" key="4">
    <source>
        <dbReference type="ARBA" id="ARBA00022475"/>
    </source>
</evidence>